<evidence type="ECO:0000313" key="6">
    <source>
        <dbReference type="Proteomes" id="UP000198556"/>
    </source>
</evidence>
<reference evidence="5 6" key="1">
    <citation type="submission" date="2016-10" db="EMBL/GenBank/DDBJ databases">
        <authorList>
            <person name="de Groot N.N."/>
        </authorList>
    </citation>
    <scope>NUCLEOTIDE SEQUENCE [LARGE SCALE GENOMIC DNA]</scope>
    <source>
        <strain evidence="5 6">DSM 15827</strain>
    </source>
</reference>
<dbReference type="RefSeq" id="WP_089746795.1">
    <property type="nucleotide sequence ID" value="NZ_FOGF01000022.1"/>
</dbReference>
<dbReference type="EMBL" id="FOGF01000022">
    <property type="protein sequence ID" value="SER15814.1"/>
    <property type="molecule type" value="Genomic_DNA"/>
</dbReference>
<protein>
    <submittedName>
        <fullName evidence="5">Transcriptional regulator, GntR family</fullName>
    </submittedName>
</protein>
<dbReference type="SUPFAM" id="SSF64288">
    <property type="entry name" value="Chorismate lyase-like"/>
    <property type="match status" value="1"/>
</dbReference>
<keyword evidence="2" id="KW-0238">DNA-binding</keyword>
<dbReference type="OrthoDB" id="457376at2"/>
<dbReference type="InterPro" id="IPR036390">
    <property type="entry name" value="WH_DNA-bd_sf"/>
</dbReference>
<dbReference type="AlphaFoldDB" id="A0A1H9LWL3"/>
<dbReference type="SUPFAM" id="SSF46785">
    <property type="entry name" value="Winged helix' DNA-binding domain"/>
    <property type="match status" value="1"/>
</dbReference>
<dbReference type="InterPro" id="IPR050679">
    <property type="entry name" value="Bact_HTH_transcr_reg"/>
</dbReference>
<dbReference type="PROSITE" id="PS50949">
    <property type="entry name" value="HTH_GNTR"/>
    <property type="match status" value="1"/>
</dbReference>
<dbReference type="PANTHER" id="PTHR44846">
    <property type="entry name" value="MANNOSYL-D-GLYCERATE TRANSPORT/METABOLISM SYSTEM REPRESSOR MNGR-RELATED"/>
    <property type="match status" value="1"/>
</dbReference>
<dbReference type="CDD" id="cd07377">
    <property type="entry name" value="WHTH_GntR"/>
    <property type="match status" value="1"/>
</dbReference>
<dbReference type="InterPro" id="IPR036388">
    <property type="entry name" value="WH-like_DNA-bd_sf"/>
</dbReference>
<dbReference type="Proteomes" id="UP000198556">
    <property type="component" value="Unassembled WGS sequence"/>
</dbReference>
<name>A0A1H9LWL3_9LACT</name>
<dbReference type="Pfam" id="PF00392">
    <property type="entry name" value="GntR"/>
    <property type="match status" value="1"/>
</dbReference>
<dbReference type="GO" id="GO:0003677">
    <property type="term" value="F:DNA binding"/>
    <property type="evidence" value="ECO:0007669"/>
    <property type="project" value="UniProtKB-KW"/>
</dbReference>
<accession>A0A1H9LWL3</accession>
<evidence type="ECO:0000256" key="2">
    <source>
        <dbReference type="ARBA" id="ARBA00023125"/>
    </source>
</evidence>
<feature type="domain" description="HTH gntR-type" evidence="4">
    <location>
        <begin position="2"/>
        <end position="70"/>
    </location>
</feature>
<dbReference type="Gene3D" id="1.10.10.10">
    <property type="entry name" value="Winged helix-like DNA-binding domain superfamily/Winged helix DNA-binding domain"/>
    <property type="match status" value="1"/>
</dbReference>
<keyword evidence="3" id="KW-0804">Transcription</keyword>
<dbReference type="SMART" id="SM00345">
    <property type="entry name" value="HTH_GNTR"/>
    <property type="match status" value="1"/>
</dbReference>
<keyword evidence="6" id="KW-1185">Reference proteome</keyword>
<evidence type="ECO:0000256" key="1">
    <source>
        <dbReference type="ARBA" id="ARBA00023015"/>
    </source>
</evidence>
<dbReference type="InterPro" id="IPR028978">
    <property type="entry name" value="Chorismate_lyase_/UTRA_dom_sf"/>
</dbReference>
<dbReference type="PANTHER" id="PTHR44846:SF1">
    <property type="entry name" value="MANNOSYL-D-GLYCERATE TRANSPORT_METABOLISM SYSTEM REPRESSOR MNGR-RELATED"/>
    <property type="match status" value="1"/>
</dbReference>
<sequence>MIPKYERIKRDIIAKINEGVFKPGDKIYSEGDLKKKYSVSNTTVVKALNDLVNEGLLVRRQGEGTFVRRQLLQRKVLFSELTPHTAEEKHVIEEVITTISEPYQDKVIAKKLGNKSGKKNIIKIQQLGLINGKSWKVLNRYVLASMLSTQAIKRLENGASLSKELHLSDHMTILPAEMSIKFIVINRTSHIFTALNEANDELDDKDDLAVVYLEKLTSNLEGREIEYTEIYLLPEYYQIDIILD</sequence>
<proteinExistence type="predicted"/>
<evidence type="ECO:0000259" key="4">
    <source>
        <dbReference type="PROSITE" id="PS50949"/>
    </source>
</evidence>
<dbReference type="Gene3D" id="3.40.1410.10">
    <property type="entry name" value="Chorismate lyase-like"/>
    <property type="match status" value="1"/>
</dbReference>
<keyword evidence="1" id="KW-0805">Transcription regulation</keyword>
<organism evidence="5 6">
    <name type="scientific">Granulicatella balaenopterae</name>
    <dbReference type="NCBI Taxonomy" id="137733"/>
    <lineage>
        <taxon>Bacteria</taxon>
        <taxon>Bacillati</taxon>
        <taxon>Bacillota</taxon>
        <taxon>Bacilli</taxon>
        <taxon>Lactobacillales</taxon>
        <taxon>Carnobacteriaceae</taxon>
        <taxon>Granulicatella</taxon>
    </lineage>
</organism>
<evidence type="ECO:0000313" key="5">
    <source>
        <dbReference type="EMBL" id="SER15814.1"/>
    </source>
</evidence>
<dbReference type="GO" id="GO:0003700">
    <property type="term" value="F:DNA-binding transcription factor activity"/>
    <property type="evidence" value="ECO:0007669"/>
    <property type="project" value="InterPro"/>
</dbReference>
<evidence type="ECO:0000256" key="3">
    <source>
        <dbReference type="ARBA" id="ARBA00023163"/>
    </source>
</evidence>
<gene>
    <name evidence="5" type="ORF">SAMN05421767_12212</name>
</gene>
<dbReference type="GO" id="GO:0045892">
    <property type="term" value="P:negative regulation of DNA-templated transcription"/>
    <property type="evidence" value="ECO:0007669"/>
    <property type="project" value="TreeGrafter"/>
</dbReference>
<dbReference type="InterPro" id="IPR000524">
    <property type="entry name" value="Tscrpt_reg_HTH_GntR"/>
</dbReference>
<dbReference type="STRING" id="137733.SAMN05421767_12212"/>